<keyword evidence="4" id="KW-1185">Reference proteome</keyword>
<reference evidence="1 3" key="2">
    <citation type="submission" date="2014-07" db="EMBL/GenBank/DDBJ databases">
        <title>Porphyromonadaceae bacterium OUH 334697 = ATCC BAA-2682 = DSM 28341 draft genome.</title>
        <authorList>
            <person name="Sydenham T.V."/>
            <person name="Hasman H."/>
            <person name="Justesen U.S."/>
        </authorList>
    </citation>
    <scope>NUCLEOTIDE SEQUENCE [LARGE SCALE GENOMIC DNA]</scope>
    <source>
        <strain evidence="1 3">OUH 334697</strain>
    </source>
</reference>
<dbReference type="EMBL" id="JPIT01000017">
    <property type="protein sequence ID" value="KIO46032.1"/>
    <property type="molecule type" value="Genomic_DNA"/>
</dbReference>
<dbReference type="RefSeq" id="WP_041503000.1">
    <property type="nucleotide sequence ID" value="NZ_JPIT01000017.1"/>
</dbReference>
<organism evidence="2 4">
    <name type="scientific">Sanguibacteroides justesenii</name>
    <dbReference type="NCBI Taxonomy" id="1547597"/>
    <lineage>
        <taxon>Bacteria</taxon>
        <taxon>Pseudomonadati</taxon>
        <taxon>Bacteroidota</taxon>
        <taxon>Bacteroidia</taxon>
        <taxon>Bacteroidales</taxon>
        <taxon>Porphyromonadaceae</taxon>
        <taxon>Sanguibacteroides</taxon>
    </lineage>
</organism>
<evidence type="ECO:0000313" key="4">
    <source>
        <dbReference type="Proteomes" id="UP000031980"/>
    </source>
</evidence>
<dbReference type="Proteomes" id="UP000031937">
    <property type="component" value="Unassembled WGS sequence"/>
</dbReference>
<dbReference type="EMBL" id="JPIU01000024">
    <property type="protein sequence ID" value="KIO47107.1"/>
    <property type="molecule type" value="Genomic_DNA"/>
</dbReference>
<accession>A0A0C3NLK2</accession>
<dbReference type="AlphaFoldDB" id="A0A0C3NLK2"/>
<protein>
    <submittedName>
        <fullName evidence="2">Uncharacterized protein</fullName>
    </submittedName>
</protein>
<sequence length="333" mass="38598">MRGLSVILKRVGLLVVRMKREGDPVVDYLEGICRGKRVTIVREERSVEPESFFRKSPDYPVVIWFTGEGIITKLFDETGGGMERITVGGEFLWERESFSGDGMKIVFTRKERIEVLSAVLEKQKVPVAGIHLSPSVDEREYESYLFRFFQEELKWKVLMEPTERGSCLCTLLRRKLRLPVLVCLLSLLLVNFLWNDTLRKRHSLLQAELTRVERNVSARDKHSREVERVVNEYRRTGNRRNAFIVDRMAAVIPPEVVLESLEIGPLLKVYEEGKPLSIRDGLLRCKGRCAITEKITRFIGELTKTDFAREVKLISLERERDTGQSLFKIEIRL</sequence>
<comment type="caution">
    <text evidence="2">The sequence shown here is derived from an EMBL/GenBank/DDBJ whole genome shotgun (WGS) entry which is preliminary data.</text>
</comment>
<proteinExistence type="predicted"/>
<reference evidence="2 4" key="1">
    <citation type="submission" date="2014-07" db="EMBL/GenBank/DDBJ databases">
        <title>Porphyromonadaceae bacterium OUH 308042 = ATCC BAA-2681 = DSM 28342 draft genome.</title>
        <authorList>
            <person name="Sydenham T.V."/>
            <person name="Hasman H."/>
            <person name="Justensen U.S."/>
        </authorList>
    </citation>
    <scope>NUCLEOTIDE SEQUENCE [LARGE SCALE GENOMIC DNA]</scope>
    <source>
        <strain evidence="2 4">OUH 308042</strain>
    </source>
</reference>
<evidence type="ECO:0000313" key="3">
    <source>
        <dbReference type="Proteomes" id="UP000031937"/>
    </source>
</evidence>
<gene>
    <name evidence="2" type="ORF">BA92_01265</name>
    <name evidence="1" type="ORF">IE90_06160</name>
</gene>
<evidence type="ECO:0000313" key="1">
    <source>
        <dbReference type="EMBL" id="KIO46032.1"/>
    </source>
</evidence>
<dbReference type="Proteomes" id="UP000031980">
    <property type="component" value="Unassembled WGS sequence"/>
</dbReference>
<name>A0A0C3NLK2_9PORP</name>
<evidence type="ECO:0000313" key="2">
    <source>
        <dbReference type="EMBL" id="KIO47107.1"/>
    </source>
</evidence>